<comment type="caution">
    <text evidence="1">The sequence shown here is derived from an EMBL/GenBank/DDBJ whole genome shotgun (WGS) entry which is preliminary data.</text>
</comment>
<dbReference type="PANTHER" id="PTHR31579">
    <property type="entry name" value="OS03G0796600 PROTEIN"/>
    <property type="match status" value="1"/>
</dbReference>
<accession>A0ABQ7XJQ4</accession>
<dbReference type="Proteomes" id="UP000824890">
    <property type="component" value="Unassembled WGS sequence"/>
</dbReference>
<reference evidence="1 2" key="1">
    <citation type="submission" date="2021-05" db="EMBL/GenBank/DDBJ databases">
        <title>Genome Assembly of Synthetic Allotetraploid Brassica napus Reveals Homoeologous Exchanges between Subgenomes.</title>
        <authorList>
            <person name="Davis J.T."/>
        </authorList>
    </citation>
    <scope>NUCLEOTIDE SEQUENCE [LARGE SCALE GENOMIC DNA]</scope>
    <source>
        <strain evidence="2">cv. Da-Ae</strain>
        <tissue evidence="1">Seedling</tissue>
    </source>
</reference>
<organism evidence="1 2">
    <name type="scientific">Brassica napus</name>
    <name type="common">Rape</name>
    <dbReference type="NCBI Taxonomy" id="3708"/>
    <lineage>
        <taxon>Eukaryota</taxon>
        <taxon>Viridiplantae</taxon>
        <taxon>Streptophyta</taxon>
        <taxon>Embryophyta</taxon>
        <taxon>Tracheophyta</taxon>
        <taxon>Spermatophyta</taxon>
        <taxon>Magnoliopsida</taxon>
        <taxon>eudicotyledons</taxon>
        <taxon>Gunneridae</taxon>
        <taxon>Pentapetalae</taxon>
        <taxon>rosids</taxon>
        <taxon>malvids</taxon>
        <taxon>Brassicales</taxon>
        <taxon>Brassicaceae</taxon>
        <taxon>Brassiceae</taxon>
        <taxon>Brassica</taxon>
    </lineage>
</organism>
<dbReference type="InterPro" id="IPR006502">
    <property type="entry name" value="PDDEXK-like"/>
</dbReference>
<protein>
    <recommendedName>
        <fullName evidence="3">DNA-directed RNA polymerase</fullName>
    </recommendedName>
</protein>
<proteinExistence type="predicted"/>
<dbReference type="EMBL" id="JAGKQM010000100">
    <property type="protein sequence ID" value="KAH0855328.1"/>
    <property type="molecule type" value="Genomic_DNA"/>
</dbReference>
<dbReference type="PANTHER" id="PTHR31579:SF60">
    <property type="entry name" value="DUF506 FAMILY PROTEIN"/>
    <property type="match status" value="1"/>
</dbReference>
<dbReference type="NCBIfam" id="TIGR01615">
    <property type="entry name" value="A_thal_3542"/>
    <property type="match status" value="1"/>
</dbReference>
<dbReference type="Pfam" id="PF04720">
    <property type="entry name" value="PDDEXK_6"/>
    <property type="match status" value="2"/>
</dbReference>
<name>A0ABQ7XJQ4_BRANA</name>
<evidence type="ECO:0000313" key="2">
    <source>
        <dbReference type="Proteomes" id="UP000824890"/>
    </source>
</evidence>
<evidence type="ECO:0008006" key="3">
    <source>
        <dbReference type="Google" id="ProtNLM"/>
    </source>
</evidence>
<sequence length="322" mass="36074">MPIGGGDTFPETMKQMPKSRLKRLFERQFSFKEHLRGRAATPPPLSRGGSGDFEPSSVCLGKMVVNFIEDNNNGDKQRCGRSRCSCFNWSGTESSDDESDWSDDLGASSSREGRVTLKSLVLCSSTCEKSLMADVTKIVETSKNCKRKDESCLKIFVANELVSLGYDAALCKSRWEKSSSYPAGMIVFVLFWFSLLSREAFLVKEYKYVDVIVDGERLLIDVDFKPNFEIARATKTYKSILQTLPSIFVGKADRLQKIIILVCEGAKKSLKKKGLHVPPWRRAEYVKSKWISPYVRGPDAEEDKQEPVDVLTKSVGSIAFGV</sequence>
<keyword evidence="2" id="KW-1185">Reference proteome</keyword>
<evidence type="ECO:0000313" key="1">
    <source>
        <dbReference type="EMBL" id="KAH0855328.1"/>
    </source>
</evidence>
<gene>
    <name evidence="1" type="ORF">HID58_013782</name>
</gene>